<organism evidence="3 4">
    <name type="scientific">Sitophilus oryzae</name>
    <name type="common">Rice weevil</name>
    <name type="synonym">Curculio oryzae</name>
    <dbReference type="NCBI Taxonomy" id="7048"/>
    <lineage>
        <taxon>Eukaryota</taxon>
        <taxon>Metazoa</taxon>
        <taxon>Ecdysozoa</taxon>
        <taxon>Arthropoda</taxon>
        <taxon>Hexapoda</taxon>
        <taxon>Insecta</taxon>
        <taxon>Pterygota</taxon>
        <taxon>Neoptera</taxon>
        <taxon>Endopterygota</taxon>
        <taxon>Coleoptera</taxon>
        <taxon>Polyphaga</taxon>
        <taxon>Cucujiformia</taxon>
        <taxon>Curculionidae</taxon>
        <taxon>Dryophthorinae</taxon>
        <taxon>Sitophilus</taxon>
    </lineage>
</organism>
<dbReference type="InterPro" id="IPR036691">
    <property type="entry name" value="Endo/exonu/phosph_ase_sf"/>
</dbReference>
<dbReference type="AlphaFoldDB" id="A0A6J2Y9G2"/>
<dbReference type="PANTHER" id="PTHR23227">
    <property type="entry name" value="BUCENTAUR RELATED"/>
    <property type="match status" value="1"/>
</dbReference>
<dbReference type="OrthoDB" id="6765124at2759"/>
<accession>A0A6J2Y9G2</accession>
<dbReference type="PANTHER" id="PTHR23227:SF67">
    <property type="entry name" value="CRANIOFACIAL DEVELOPMENT PROTEIN 2-LIKE"/>
    <property type="match status" value="1"/>
</dbReference>
<dbReference type="GO" id="GO:0003824">
    <property type="term" value="F:catalytic activity"/>
    <property type="evidence" value="ECO:0007669"/>
    <property type="project" value="InterPro"/>
</dbReference>
<name>A0A6J2Y9G2_SITOR</name>
<protein>
    <submittedName>
        <fullName evidence="4">Uncharacterized protein LOC115885661</fullName>
    </submittedName>
</protein>
<evidence type="ECO:0000259" key="2">
    <source>
        <dbReference type="Pfam" id="PF14529"/>
    </source>
</evidence>
<evidence type="ECO:0000256" key="1">
    <source>
        <dbReference type="SAM" id="MobiDB-lite"/>
    </source>
</evidence>
<dbReference type="InterPro" id="IPR027124">
    <property type="entry name" value="Swc5/CFDP1/2"/>
</dbReference>
<dbReference type="KEGG" id="soy:115885661"/>
<dbReference type="InterPro" id="IPR005135">
    <property type="entry name" value="Endo/exonuclease/phosphatase"/>
</dbReference>
<sequence>MLYVLETPPGAAMGGLSSSQLSLPVPSPDKGGRFLGVPKDQRATSGVGVAINDKYEQNIESIEYVCDRILRVKIMFDQPIHIISVYAPDINKPEEMSMDFYENLQSAIDKIPRHEKIILLGDLNARIGNEVVDGIKQKNITNRNDEILTEFCGQNELRINNTYFLHKEQHKYTFYDNRNNNTIIDYIITNRSFLPQQIIDIRVLSSANIGTDHKPVLGKIRIESLNHESTKQLYSNRCQTHVTLNPIVQFDTPNTAWNKLKENICKGAKEALGTRTISHNRRPNIKPWFTLEVKNITREKKEKYLQYKKSPTPENRNIYTEIRNRTNNRVREIKEEYWQRFSSEMEADIYRAQKRIWKMLRGWKRETNETIQLRTIVEDTWEKYFRDIYAETDEPMEAQETSQRDNTEDPAQIT</sequence>
<dbReference type="SUPFAM" id="SSF56219">
    <property type="entry name" value="DNase I-like"/>
    <property type="match status" value="1"/>
</dbReference>
<feature type="region of interest" description="Disordered" evidence="1">
    <location>
        <begin position="393"/>
        <end position="414"/>
    </location>
</feature>
<dbReference type="GeneID" id="115885661"/>
<dbReference type="InParanoid" id="A0A6J2Y9G2"/>
<keyword evidence="3" id="KW-1185">Reference proteome</keyword>
<dbReference type="Proteomes" id="UP000504635">
    <property type="component" value="Unplaced"/>
</dbReference>
<gene>
    <name evidence="4" type="primary">LOC115885661</name>
</gene>
<proteinExistence type="predicted"/>
<dbReference type="RefSeq" id="XP_030760498.1">
    <property type="nucleotide sequence ID" value="XM_030904638.1"/>
</dbReference>
<feature type="domain" description="Endonuclease/exonuclease/phosphatase" evidence="2">
    <location>
        <begin position="80"/>
        <end position="216"/>
    </location>
</feature>
<reference evidence="4" key="1">
    <citation type="submission" date="2025-08" db="UniProtKB">
        <authorList>
            <consortium name="RefSeq"/>
        </authorList>
    </citation>
    <scope>IDENTIFICATION</scope>
    <source>
        <tissue evidence="4">Gonads</tissue>
    </source>
</reference>
<evidence type="ECO:0000313" key="3">
    <source>
        <dbReference type="Proteomes" id="UP000504635"/>
    </source>
</evidence>
<evidence type="ECO:0000313" key="4">
    <source>
        <dbReference type="RefSeq" id="XP_030760498.1"/>
    </source>
</evidence>
<dbReference type="Gene3D" id="3.60.10.10">
    <property type="entry name" value="Endonuclease/exonuclease/phosphatase"/>
    <property type="match status" value="1"/>
</dbReference>
<dbReference type="Pfam" id="PF14529">
    <property type="entry name" value="Exo_endo_phos_2"/>
    <property type="match status" value="1"/>
</dbReference>